<dbReference type="InterPro" id="IPR024478">
    <property type="entry name" value="HlyB_4HB_MCP"/>
</dbReference>
<dbReference type="Gene3D" id="1.10.287.950">
    <property type="entry name" value="Methyl-accepting chemotaxis protein"/>
    <property type="match status" value="1"/>
</dbReference>
<comment type="similarity">
    <text evidence="4">Belongs to the methyl-accepting chemotaxis (MCP) protein family.</text>
</comment>
<dbReference type="Pfam" id="PF00672">
    <property type="entry name" value="HAMP"/>
    <property type="match status" value="1"/>
</dbReference>
<evidence type="ECO:0000313" key="12">
    <source>
        <dbReference type="Proteomes" id="UP000184603"/>
    </source>
</evidence>
<evidence type="ECO:0000256" key="6">
    <source>
        <dbReference type="SAM" id="MobiDB-lite"/>
    </source>
</evidence>
<keyword evidence="12" id="KW-1185">Reference proteome</keyword>
<evidence type="ECO:0000256" key="7">
    <source>
        <dbReference type="SAM" id="Phobius"/>
    </source>
</evidence>
<dbReference type="Proteomes" id="UP000184603">
    <property type="component" value="Unassembled WGS sequence"/>
</dbReference>
<feature type="region of interest" description="Disordered" evidence="6">
    <location>
        <begin position="291"/>
        <end position="315"/>
    </location>
</feature>
<dbReference type="STRING" id="1121416.SAMN02745220_05358"/>
<evidence type="ECO:0000313" key="11">
    <source>
        <dbReference type="EMBL" id="SHO53917.1"/>
    </source>
</evidence>
<accession>A0A1M7YMW0</accession>
<dbReference type="InterPro" id="IPR000727">
    <property type="entry name" value="T_SNARE_dom"/>
</dbReference>
<dbReference type="PANTHER" id="PTHR32089">
    <property type="entry name" value="METHYL-ACCEPTING CHEMOTAXIS PROTEIN MCPB"/>
    <property type="match status" value="1"/>
</dbReference>
<evidence type="ECO:0000256" key="2">
    <source>
        <dbReference type="ARBA" id="ARBA00022519"/>
    </source>
</evidence>
<organism evidence="11 12">
    <name type="scientific">Desulfopila aestuarii DSM 18488</name>
    <dbReference type="NCBI Taxonomy" id="1121416"/>
    <lineage>
        <taxon>Bacteria</taxon>
        <taxon>Pseudomonadati</taxon>
        <taxon>Thermodesulfobacteriota</taxon>
        <taxon>Desulfobulbia</taxon>
        <taxon>Desulfobulbales</taxon>
        <taxon>Desulfocapsaceae</taxon>
        <taxon>Desulfopila</taxon>
    </lineage>
</organism>
<dbReference type="SMART" id="SM00304">
    <property type="entry name" value="HAMP"/>
    <property type="match status" value="1"/>
</dbReference>
<dbReference type="PROSITE" id="PS50885">
    <property type="entry name" value="HAMP"/>
    <property type="match status" value="1"/>
</dbReference>
<keyword evidence="2" id="KW-0997">Cell inner membrane</keyword>
<evidence type="ECO:0000256" key="4">
    <source>
        <dbReference type="ARBA" id="ARBA00029447"/>
    </source>
</evidence>
<comment type="subcellular location">
    <subcellularLocation>
        <location evidence="1">Cell inner membrane</location>
        <topology evidence="1">Multi-pass membrane protein</topology>
    </subcellularLocation>
</comment>
<keyword evidence="7" id="KW-0812">Transmembrane</keyword>
<dbReference type="RefSeq" id="WP_073617372.1">
    <property type="nucleotide sequence ID" value="NZ_FRFE01000091.1"/>
</dbReference>
<dbReference type="InterPro" id="IPR004089">
    <property type="entry name" value="MCPsignal_dom"/>
</dbReference>
<dbReference type="GO" id="GO:0007165">
    <property type="term" value="P:signal transduction"/>
    <property type="evidence" value="ECO:0007669"/>
    <property type="project" value="UniProtKB-KW"/>
</dbReference>
<proteinExistence type="inferred from homology"/>
<sequence>MSSIIGNMSLMKKILGGFLLTSLITLFVGGMGFWSITGSINSVKDVVRNDLHLLETSEELEILALTLRRYEKDMFLNIGKPEKQQEYLQKFKNVSEKTIKTLDAAIAIATAEGHMPQETKAAIRKAEKAYQQYVSGFLLVATKVLAGEYLTPQDANDKMNSNKENIYLFEEGISLLATEARKLIDGATDDLIVAGEKTIVGIGIIILLGVITSIIIGATLSWMISKPVAEAVAFAKKIATGDLSNTITTTRGDEIGDFLRALDEMSQQLKNTIQTVVSSVETMKHSSADLTSISSELTVDSQETTGRSESVSASAEEMSSSIRAIAAAMEQSSTNVSMVATATEEMSSTINEIAENAERARSISGTAVTQAASASEAMSNLGKAAHEISSVTTVITEISEQTNLLALNATIEAARAGDAGKGFAVVASEIKELAKQTAGATMNIKSKIQDMQATTELTVSQINSVVQVINNVSEIINTMATAVEEQSSATREITLNISQVSDGIQEVNENVSQTSTVAATISHDIAQVSQSTSQVLSGSEVVGQRAKGLSELAEQLRNIILHFKLA</sequence>
<dbReference type="Pfam" id="PF00015">
    <property type="entry name" value="MCPsignal"/>
    <property type="match status" value="1"/>
</dbReference>
<evidence type="ECO:0000256" key="5">
    <source>
        <dbReference type="PROSITE-ProRule" id="PRU00284"/>
    </source>
</evidence>
<dbReference type="OrthoDB" id="5342522at2"/>
<dbReference type="InterPro" id="IPR004090">
    <property type="entry name" value="Chemotax_Me-accpt_rcpt"/>
</dbReference>
<dbReference type="PROSITE" id="PS50192">
    <property type="entry name" value="T_SNARE"/>
    <property type="match status" value="1"/>
</dbReference>
<reference evidence="11 12" key="1">
    <citation type="submission" date="2016-12" db="EMBL/GenBank/DDBJ databases">
        <authorList>
            <person name="Song W.-J."/>
            <person name="Kurnit D.M."/>
        </authorList>
    </citation>
    <scope>NUCLEOTIDE SEQUENCE [LARGE SCALE GENOMIC DNA]</scope>
    <source>
        <strain evidence="11 12">DSM 18488</strain>
    </source>
</reference>
<name>A0A1M7YMW0_9BACT</name>
<feature type="transmembrane region" description="Helical" evidence="7">
    <location>
        <begin position="199"/>
        <end position="220"/>
    </location>
</feature>
<dbReference type="InterPro" id="IPR003660">
    <property type="entry name" value="HAMP_dom"/>
</dbReference>
<keyword evidence="7" id="KW-1133">Transmembrane helix</keyword>
<dbReference type="Pfam" id="PF12729">
    <property type="entry name" value="4HB_MCP_1"/>
    <property type="match status" value="1"/>
</dbReference>
<dbReference type="PRINTS" id="PR00260">
    <property type="entry name" value="CHEMTRNSDUCR"/>
</dbReference>
<dbReference type="GO" id="GO:0004888">
    <property type="term" value="F:transmembrane signaling receptor activity"/>
    <property type="evidence" value="ECO:0007669"/>
    <property type="project" value="InterPro"/>
</dbReference>
<evidence type="ECO:0000256" key="3">
    <source>
        <dbReference type="ARBA" id="ARBA00023224"/>
    </source>
</evidence>
<dbReference type="GO" id="GO:0005886">
    <property type="term" value="C:plasma membrane"/>
    <property type="evidence" value="ECO:0007669"/>
    <property type="project" value="UniProtKB-SubCell"/>
</dbReference>
<feature type="compositionally biased region" description="Polar residues" evidence="6">
    <location>
        <begin position="291"/>
        <end position="305"/>
    </location>
</feature>
<dbReference type="SMART" id="SM00283">
    <property type="entry name" value="MA"/>
    <property type="match status" value="1"/>
</dbReference>
<dbReference type="CDD" id="cd06225">
    <property type="entry name" value="HAMP"/>
    <property type="match status" value="1"/>
</dbReference>
<keyword evidence="7" id="KW-0472">Membrane</keyword>
<evidence type="ECO:0000259" key="8">
    <source>
        <dbReference type="PROSITE" id="PS50111"/>
    </source>
</evidence>
<dbReference type="SUPFAM" id="SSF58104">
    <property type="entry name" value="Methyl-accepting chemotaxis protein (MCP) signaling domain"/>
    <property type="match status" value="1"/>
</dbReference>
<dbReference type="PANTHER" id="PTHR32089:SF112">
    <property type="entry name" value="LYSOZYME-LIKE PROTEIN-RELATED"/>
    <property type="match status" value="1"/>
</dbReference>
<feature type="domain" description="T-SNARE coiled-coil homology" evidence="9">
    <location>
        <begin position="452"/>
        <end position="514"/>
    </location>
</feature>
<feature type="domain" description="Methyl-accepting transducer" evidence="8">
    <location>
        <begin position="293"/>
        <end position="529"/>
    </location>
</feature>
<dbReference type="EMBL" id="FRFE01000091">
    <property type="protein sequence ID" value="SHO53917.1"/>
    <property type="molecule type" value="Genomic_DNA"/>
</dbReference>
<evidence type="ECO:0000256" key="1">
    <source>
        <dbReference type="ARBA" id="ARBA00004429"/>
    </source>
</evidence>
<keyword evidence="2" id="KW-1003">Cell membrane</keyword>
<evidence type="ECO:0000259" key="10">
    <source>
        <dbReference type="PROSITE" id="PS50885"/>
    </source>
</evidence>
<evidence type="ECO:0000259" key="9">
    <source>
        <dbReference type="PROSITE" id="PS50192"/>
    </source>
</evidence>
<dbReference type="AlphaFoldDB" id="A0A1M7YMW0"/>
<protein>
    <submittedName>
        <fullName evidence="11">Methyl-accepting chemotaxis protein</fullName>
    </submittedName>
</protein>
<feature type="domain" description="HAMP" evidence="10">
    <location>
        <begin position="222"/>
        <end position="274"/>
    </location>
</feature>
<gene>
    <name evidence="11" type="ORF">SAMN02745220_05358</name>
</gene>
<dbReference type="GO" id="GO:0006935">
    <property type="term" value="P:chemotaxis"/>
    <property type="evidence" value="ECO:0007669"/>
    <property type="project" value="InterPro"/>
</dbReference>
<dbReference type="PROSITE" id="PS50111">
    <property type="entry name" value="CHEMOTAXIS_TRANSDUC_2"/>
    <property type="match status" value="1"/>
</dbReference>
<keyword evidence="3 5" id="KW-0807">Transducer</keyword>